<feature type="transmembrane region" description="Helical" evidence="11">
    <location>
        <begin position="6"/>
        <end position="25"/>
    </location>
</feature>
<keyword evidence="9 11" id="KW-0472">Membrane</keyword>
<evidence type="ECO:0000256" key="7">
    <source>
        <dbReference type="ARBA" id="ARBA00022989"/>
    </source>
</evidence>
<reference evidence="12 13" key="1">
    <citation type="submission" date="2019-09" db="EMBL/GenBank/DDBJ databases">
        <title>Mumia zhuanghuii sp. nov. isolated from the intestinal contents of plateau pika (Ochotona curzoniae) in the Qinghai-Tibet plateau of China.</title>
        <authorList>
            <person name="Tian Z."/>
        </authorList>
    </citation>
    <scope>NUCLEOTIDE SEQUENCE [LARGE SCALE GENOMIC DNA]</scope>
    <source>
        <strain evidence="13">350</strain>
    </source>
</reference>
<name>A0A5Q6RYX1_9ACTN</name>
<gene>
    <name evidence="12" type="primary">yajC</name>
    <name evidence="12" type="ORF">FE697_006565</name>
</gene>
<comment type="subcellular location">
    <subcellularLocation>
        <location evidence="1">Cell membrane</location>
        <topology evidence="1">Single-pass membrane protein</topology>
    </subcellularLocation>
</comment>
<dbReference type="Proteomes" id="UP000307768">
    <property type="component" value="Unassembled WGS sequence"/>
</dbReference>
<evidence type="ECO:0000256" key="3">
    <source>
        <dbReference type="ARBA" id="ARBA00022448"/>
    </source>
</evidence>
<dbReference type="Pfam" id="PF02699">
    <property type="entry name" value="YajC"/>
    <property type="match status" value="1"/>
</dbReference>
<evidence type="ECO:0000256" key="8">
    <source>
        <dbReference type="ARBA" id="ARBA00023010"/>
    </source>
</evidence>
<dbReference type="PANTHER" id="PTHR33909">
    <property type="entry name" value="SEC TRANSLOCON ACCESSORY COMPLEX SUBUNIT YAJC"/>
    <property type="match status" value="1"/>
</dbReference>
<dbReference type="NCBIfam" id="TIGR00739">
    <property type="entry name" value="yajC"/>
    <property type="match status" value="1"/>
</dbReference>
<evidence type="ECO:0000256" key="10">
    <source>
        <dbReference type="SAM" id="MobiDB-lite"/>
    </source>
</evidence>
<comment type="caution">
    <text evidence="12">The sequence shown here is derived from an EMBL/GenBank/DDBJ whole genome shotgun (WGS) entry which is preliminary data.</text>
</comment>
<protein>
    <submittedName>
        <fullName evidence="12">Preprotein translocase subunit YajC</fullName>
    </submittedName>
</protein>
<dbReference type="PRINTS" id="PR01853">
    <property type="entry name" value="YAJCTRNLCASE"/>
</dbReference>
<evidence type="ECO:0000256" key="6">
    <source>
        <dbReference type="ARBA" id="ARBA00022927"/>
    </source>
</evidence>
<keyword evidence="3" id="KW-0813">Transport</keyword>
<keyword evidence="8" id="KW-0811">Translocation</keyword>
<evidence type="ECO:0000256" key="11">
    <source>
        <dbReference type="SAM" id="Phobius"/>
    </source>
</evidence>
<feature type="compositionally biased region" description="Low complexity" evidence="10">
    <location>
        <begin position="96"/>
        <end position="109"/>
    </location>
</feature>
<dbReference type="GO" id="GO:0015031">
    <property type="term" value="P:protein transport"/>
    <property type="evidence" value="ECO:0007669"/>
    <property type="project" value="UniProtKB-KW"/>
</dbReference>
<keyword evidence="5 11" id="KW-0812">Transmembrane</keyword>
<organism evidence="12 13">
    <name type="scientific">Mumia zhuanghuii</name>
    <dbReference type="NCBI Taxonomy" id="2585211"/>
    <lineage>
        <taxon>Bacteria</taxon>
        <taxon>Bacillati</taxon>
        <taxon>Actinomycetota</taxon>
        <taxon>Actinomycetes</taxon>
        <taxon>Propionibacteriales</taxon>
        <taxon>Nocardioidaceae</taxon>
        <taxon>Mumia</taxon>
    </lineage>
</organism>
<keyword evidence="6" id="KW-0653">Protein transport</keyword>
<dbReference type="AlphaFoldDB" id="A0A5Q6RYX1"/>
<dbReference type="SMART" id="SM01323">
    <property type="entry name" value="YajC"/>
    <property type="match status" value="1"/>
</dbReference>
<dbReference type="GO" id="GO:0005886">
    <property type="term" value="C:plasma membrane"/>
    <property type="evidence" value="ECO:0007669"/>
    <property type="project" value="UniProtKB-SubCell"/>
</dbReference>
<dbReference type="PANTHER" id="PTHR33909:SF1">
    <property type="entry name" value="SEC TRANSLOCON ACCESSORY COMPLEX SUBUNIT YAJC"/>
    <property type="match status" value="1"/>
</dbReference>
<evidence type="ECO:0000313" key="12">
    <source>
        <dbReference type="EMBL" id="KAA1423282.1"/>
    </source>
</evidence>
<evidence type="ECO:0000256" key="4">
    <source>
        <dbReference type="ARBA" id="ARBA00022475"/>
    </source>
</evidence>
<feature type="compositionally biased region" description="Basic and acidic residues" evidence="10">
    <location>
        <begin position="110"/>
        <end position="121"/>
    </location>
</feature>
<proteinExistence type="inferred from homology"/>
<dbReference type="OrthoDB" id="3711957at2"/>
<keyword evidence="7 11" id="KW-1133">Transmembrane helix</keyword>
<feature type="region of interest" description="Disordered" evidence="10">
    <location>
        <begin position="88"/>
        <end position="121"/>
    </location>
</feature>
<dbReference type="InterPro" id="IPR003849">
    <property type="entry name" value="Preprotein_translocase_YajC"/>
</dbReference>
<accession>A0A5Q6RYX1</accession>
<evidence type="ECO:0000313" key="13">
    <source>
        <dbReference type="Proteomes" id="UP000307768"/>
    </source>
</evidence>
<evidence type="ECO:0000256" key="2">
    <source>
        <dbReference type="ARBA" id="ARBA00006742"/>
    </source>
</evidence>
<comment type="similarity">
    <text evidence="2">Belongs to the YajC family.</text>
</comment>
<evidence type="ECO:0000256" key="5">
    <source>
        <dbReference type="ARBA" id="ARBA00022692"/>
    </source>
</evidence>
<dbReference type="EMBL" id="VDFQ02000002">
    <property type="protein sequence ID" value="KAA1423282.1"/>
    <property type="molecule type" value="Genomic_DNA"/>
</dbReference>
<keyword evidence="4" id="KW-1003">Cell membrane</keyword>
<evidence type="ECO:0000256" key="9">
    <source>
        <dbReference type="ARBA" id="ARBA00023136"/>
    </source>
</evidence>
<sequence>MPGATVEIAQLLPIILLVLVFYLFIIRPQGKRRREFLDMQGKTSVGSKVMLTSGIFGTVTALDDETLTLEIAPGVEIEAHRNVVAKIVDPAPGPDAPTSDAAADDAPTAPDDRPVDEDGKA</sequence>
<evidence type="ECO:0000256" key="1">
    <source>
        <dbReference type="ARBA" id="ARBA00004162"/>
    </source>
</evidence>